<feature type="transmembrane region" description="Helical" evidence="1">
    <location>
        <begin position="56"/>
        <end position="75"/>
    </location>
</feature>
<keyword evidence="1" id="KW-1133">Transmembrane helix</keyword>
<reference evidence="3" key="1">
    <citation type="journal article" date="2021" name="Sci. Adv.">
        <title>The American lobster genome reveals insights on longevity, neural, and immune adaptations.</title>
        <authorList>
            <person name="Polinski J.M."/>
            <person name="Zimin A.V."/>
            <person name="Clark K.F."/>
            <person name="Kohn A.B."/>
            <person name="Sadowski N."/>
            <person name="Timp W."/>
            <person name="Ptitsyn A."/>
            <person name="Khanna P."/>
            <person name="Romanova D.Y."/>
            <person name="Williams P."/>
            <person name="Greenwood S.J."/>
            <person name="Moroz L.L."/>
            <person name="Walt D.R."/>
            <person name="Bodnar A.G."/>
        </authorList>
    </citation>
    <scope>NUCLEOTIDE SEQUENCE</scope>
    <source>
        <strain evidence="3">GMGI-L3</strain>
    </source>
</reference>
<evidence type="ECO:0000313" key="4">
    <source>
        <dbReference type="Proteomes" id="UP000747542"/>
    </source>
</evidence>
<feature type="signal peptide" evidence="2">
    <location>
        <begin position="1"/>
        <end position="22"/>
    </location>
</feature>
<feature type="chain" id="PRO_5035242347" evidence="2">
    <location>
        <begin position="23"/>
        <end position="260"/>
    </location>
</feature>
<dbReference type="EMBL" id="JAHLQT010041885">
    <property type="protein sequence ID" value="KAG7155360.1"/>
    <property type="molecule type" value="Genomic_DNA"/>
</dbReference>
<dbReference type="Proteomes" id="UP000747542">
    <property type="component" value="Unassembled WGS sequence"/>
</dbReference>
<dbReference type="InterPro" id="IPR051883">
    <property type="entry name" value="AQP11/12_channel"/>
</dbReference>
<sequence>MALISLSLTIGMLMVLSHVVRGLLRQVVHGELVRGCLAELVAAAEMVATSYEMSRVFGNHGIIAYSIILFLTILWRIRTWDGVTACPYSLLGQYVEKGAQYHHTMLKILAQLVGGVASIRWVKYMYTIEVMHTHTSGDDIGYCESDIQVPVVMGFLIEGSLTCVCELASRALGEIKPKYAAAINSFFVTSMVLVAFNHSGGYFNPVLATCLKWSCRGHTNTEHIIVYWAGSILGAMLSIKLWNLATVKKVLVGFFKPKEE</sequence>
<dbReference type="GO" id="GO:0005737">
    <property type="term" value="C:cytoplasm"/>
    <property type="evidence" value="ECO:0007669"/>
    <property type="project" value="TreeGrafter"/>
</dbReference>
<dbReference type="PANTHER" id="PTHR21191">
    <property type="entry name" value="AQUAPORIN"/>
    <property type="match status" value="1"/>
</dbReference>
<dbReference type="PIRSF" id="PIRSF017529">
    <property type="entry name" value="Aquaporin_11/12"/>
    <property type="match status" value="1"/>
</dbReference>
<proteinExistence type="predicted"/>
<keyword evidence="1" id="KW-0472">Membrane</keyword>
<feature type="transmembrane region" description="Helical" evidence="1">
    <location>
        <begin position="224"/>
        <end position="242"/>
    </location>
</feature>
<accession>A0A8J5ML86</accession>
<evidence type="ECO:0000256" key="2">
    <source>
        <dbReference type="SAM" id="SignalP"/>
    </source>
</evidence>
<keyword evidence="1" id="KW-0812">Transmembrane</keyword>
<evidence type="ECO:0000256" key="1">
    <source>
        <dbReference type="SAM" id="Phobius"/>
    </source>
</evidence>
<dbReference type="PANTHER" id="PTHR21191:SF16">
    <property type="entry name" value="AQUAPORIN"/>
    <property type="match status" value="1"/>
</dbReference>
<dbReference type="InterPro" id="IPR016697">
    <property type="entry name" value="Aquaporin_11/12"/>
</dbReference>
<gene>
    <name evidence="3" type="primary">Aqp11-L1</name>
    <name evidence="3" type="ORF">Hamer_G022350</name>
</gene>
<comment type="caution">
    <text evidence="3">The sequence shown here is derived from an EMBL/GenBank/DDBJ whole genome shotgun (WGS) entry which is preliminary data.</text>
</comment>
<dbReference type="AlphaFoldDB" id="A0A8J5ML86"/>
<dbReference type="GO" id="GO:0015267">
    <property type="term" value="F:channel activity"/>
    <property type="evidence" value="ECO:0007669"/>
    <property type="project" value="TreeGrafter"/>
</dbReference>
<keyword evidence="4" id="KW-1185">Reference proteome</keyword>
<evidence type="ECO:0000313" key="3">
    <source>
        <dbReference type="EMBL" id="KAG7155360.1"/>
    </source>
</evidence>
<feature type="transmembrane region" description="Helical" evidence="1">
    <location>
        <begin position="179"/>
        <end position="196"/>
    </location>
</feature>
<keyword evidence="2" id="KW-0732">Signal</keyword>
<dbReference type="OrthoDB" id="1580043at2759"/>
<name>A0A8J5ML86_HOMAM</name>
<protein>
    <submittedName>
        <fullName evidence="3">Aquaporin-11-like 1</fullName>
    </submittedName>
</protein>
<organism evidence="3 4">
    <name type="scientific">Homarus americanus</name>
    <name type="common">American lobster</name>
    <dbReference type="NCBI Taxonomy" id="6706"/>
    <lineage>
        <taxon>Eukaryota</taxon>
        <taxon>Metazoa</taxon>
        <taxon>Ecdysozoa</taxon>
        <taxon>Arthropoda</taxon>
        <taxon>Crustacea</taxon>
        <taxon>Multicrustacea</taxon>
        <taxon>Malacostraca</taxon>
        <taxon>Eumalacostraca</taxon>
        <taxon>Eucarida</taxon>
        <taxon>Decapoda</taxon>
        <taxon>Pleocyemata</taxon>
        <taxon>Astacidea</taxon>
        <taxon>Nephropoidea</taxon>
        <taxon>Nephropidae</taxon>
        <taxon>Homarus</taxon>
    </lineage>
</organism>